<dbReference type="InterPro" id="IPR021879">
    <property type="entry name" value="VC2046_fam"/>
</dbReference>
<name>A0AA41W948_9GAMM</name>
<reference evidence="1 2" key="1">
    <citation type="journal article" date="2013" name="Antonie Van Leeuwenhoek">
        <title>Echinimonas agarilytica gen. nov., sp. nov., a new gammaproteobacterium isolated from the sea urchin Strongylocentrotus intermedius.</title>
        <authorList>
            <person name="Nedashkovskaya O.I."/>
            <person name="Stenkova A.M."/>
            <person name="Zhukova N.V."/>
            <person name="Van Trappen S."/>
            <person name="Lee J.S."/>
            <person name="Kim S.B."/>
        </authorList>
    </citation>
    <scope>NUCLEOTIDE SEQUENCE [LARGE SCALE GENOMIC DNA]</scope>
    <source>
        <strain evidence="1 2">KMM 6351</strain>
    </source>
</reference>
<keyword evidence="2" id="KW-1185">Reference proteome</keyword>
<dbReference type="AlphaFoldDB" id="A0AA41W948"/>
<protein>
    <recommendedName>
        <fullName evidence="3">Ribosomal S4P</fullName>
    </recommendedName>
</protein>
<gene>
    <name evidence="1" type="ORF">NAF29_14440</name>
</gene>
<proteinExistence type="predicted"/>
<evidence type="ECO:0008006" key="3">
    <source>
        <dbReference type="Google" id="ProtNLM"/>
    </source>
</evidence>
<dbReference type="RefSeq" id="WP_251262326.1">
    <property type="nucleotide sequence ID" value="NZ_JAMQGP010000007.1"/>
</dbReference>
<dbReference type="EMBL" id="JAMQGP010000007">
    <property type="protein sequence ID" value="MCM2680852.1"/>
    <property type="molecule type" value="Genomic_DNA"/>
</dbReference>
<accession>A0AA41W948</accession>
<organism evidence="1 2">
    <name type="scientific">Echinimonas agarilytica</name>
    <dbReference type="NCBI Taxonomy" id="1215918"/>
    <lineage>
        <taxon>Bacteria</taxon>
        <taxon>Pseudomonadati</taxon>
        <taxon>Pseudomonadota</taxon>
        <taxon>Gammaproteobacteria</taxon>
        <taxon>Alteromonadales</taxon>
        <taxon>Echinimonadaceae</taxon>
        <taxon>Echinimonas</taxon>
    </lineage>
</organism>
<dbReference type="Pfam" id="PF11993">
    <property type="entry name" value="VC2046"/>
    <property type="match status" value="1"/>
</dbReference>
<dbReference type="Proteomes" id="UP001165393">
    <property type="component" value="Unassembled WGS sequence"/>
</dbReference>
<comment type="caution">
    <text evidence="1">The sequence shown here is derived from an EMBL/GenBank/DDBJ whole genome shotgun (WGS) entry which is preliminary data.</text>
</comment>
<evidence type="ECO:0000313" key="1">
    <source>
        <dbReference type="EMBL" id="MCM2680852.1"/>
    </source>
</evidence>
<evidence type="ECO:0000313" key="2">
    <source>
        <dbReference type="Proteomes" id="UP001165393"/>
    </source>
</evidence>
<sequence length="164" mass="18025">MTIQATQPLRDEWQLGTQLNDCAHGGDSDKFRLLLAMLSEDVRDQAQFHQLETQHPLPSSLREQFDLPPEQALYSAPEALLSTDKADAMNNGGMSAVHLLNCLNPDALCGPEQSRINADVLATMSPLRQAQVQGSEPETKQPANWQAADQALLAMLNQSRQHVA</sequence>